<keyword evidence="2" id="KW-0812">Transmembrane</keyword>
<organism evidence="3 4">
    <name type="scientific">Halteria grandinella</name>
    <dbReference type="NCBI Taxonomy" id="5974"/>
    <lineage>
        <taxon>Eukaryota</taxon>
        <taxon>Sar</taxon>
        <taxon>Alveolata</taxon>
        <taxon>Ciliophora</taxon>
        <taxon>Intramacronucleata</taxon>
        <taxon>Spirotrichea</taxon>
        <taxon>Stichotrichia</taxon>
        <taxon>Sporadotrichida</taxon>
        <taxon>Halteriidae</taxon>
        <taxon>Halteria</taxon>
    </lineage>
</organism>
<feature type="transmembrane region" description="Helical" evidence="2">
    <location>
        <begin position="53"/>
        <end position="72"/>
    </location>
</feature>
<sequence>MNSILQYIFIMALTFLQEQLNPVILNSLSSAHLAVATAKSIQTHRAALSSRQIITMGLMIAFIFLCEMPLSAEAKRKKKKKVGVGASIACTDDCSATCCIGGECAETKIDCAQKFNRPFDELYTGFASIFCITMGVTVFIGLVNFCLRYKFCQHYDENLDSQVGGFSICDAISCLITCGLIYRTKKDDGGPSADELDFRKRFEKSMDKHSGELGFGEVKKKRQKERKGKSMANYLSSNAKTKSQLGKSRVGGMSTSMDGEFDGSPSDDHRPKRSKCHEFCCIVFCCMDANIYYGEERYARMVAKAEQDKLKVGGDEYDDTGRPVTSNANQYAISGEDAVYVDLEDPRRAAPVPVNDPLPDVDGGKNHFFAEEMLQLKIQHRRNEIDEEEMPL</sequence>
<dbReference type="Proteomes" id="UP000785679">
    <property type="component" value="Unassembled WGS sequence"/>
</dbReference>
<dbReference type="EMBL" id="RRYP01011480">
    <property type="protein sequence ID" value="TNV77707.1"/>
    <property type="molecule type" value="Genomic_DNA"/>
</dbReference>
<reference evidence="3" key="1">
    <citation type="submission" date="2019-06" db="EMBL/GenBank/DDBJ databases">
        <authorList>
            <person name="Zheng W."/>
        </authorList>
    </citation>
    <scope>NUCLEOTIDE SEQUENCE</scope>
    <source>
        <strain evidence="3">QDHG01</strain>
    </source>
</reference>
<evidence type="ECO:0000256" key="1">
    <source>
        <dbReference type="SAM" id="MobiDB-lite"/>
    </source>
</evidence>
<proteinExistence type="predicted"/>
<gene>
    <name evidence="3" type="ORF">FGO68_gene4236</name>
</gene>
<keyword evidence="2" id="KW-1133">Transmembrane helix</keyword>
<accession>A0A8J8NLH5</accession>
<name>A0A8J8NLH5_HALGN</name>
<feature type="transmembrane region" description="Helical" evidence="2">
    <location>
        <begin position="122"/>
        <end position="143"/>
    </location>
</feature>
<comment type="caution">
    <text evidence="3">The sequence shown here is derived from an EMBL/GenBank/DDBJ whole genome shotgun (WGS) entry which is preliminary data.</text>
</comment>
<dbReference type="AlphaFoldDB" id="A0A8J8NLH5"/>
<feature type="region of interest" description="Disordered" evidence="1">
    <location>
        <begin position="238"/>
        <end position="270"/>
    </location>
</feature>
<evidence type="ECO:0000256" key="2">
    <source>
        <dbReference type="SAM" id="Phobius"/>
    </source>
</evidence>
<evidence type="ECO:0000313" key="3">
    <source>
        <dbReference type="EMBL" id="TNV77707.1"/>
    </source>
</evidence>
<evidence type="ECO:0000313" key="4">
    <source>
        <dbReference type="Proteomes" id="UP000785679"/>
    </source>
</evidence>
<keyword evidence="4" id="KW-1185">Reference proteome</keyword>
<keyword evidence="2" id="KW-0472">Membrane</keyword>
<protein>
    <submittedName>
        <fullName evidence="3">Uncharacterized protein</fullName>
    </submittedName>
</protein>